<dbReference type="AlphaFoldDB" id="A0A4D8PWD6"/>
<dbReference type="PANTHER" id="PTHR46797:SF23">
    <property type="entry name" value="HTH-TYPE TRANSCRIPTIONAL REGULATOR SUTR"/>
    <property type="match status" value="1"/>
</dbReference>
<evidence type="ECO:0000313" key="5">
    <source>
        <dbReference type="EMBL" id="QCO00199.1"/>
    </source>
</evidence>
<dbReference type="InterPro" id="IPR001387">
    <property type="entry name" value="Cro/C1-type_HTH"/>
</dbReference>
<dbReference type="PROSITE" id="PS50943">
    <property type="entry name" value="HTH_CROC1"/>
    <property type="match status" value="1"/>
</dbReference>
<evidence type="ECO:0000259" key="4">
    <source>
        <dbReference type="PROSITE" id="PS50943"/>
    </source>
</evidence>
<proteinExistence type="predicted"/>
<name>A0A4D8PWD6_9PROT</name>
<dbReference type="KEGG" id="aare:D3093_33695"/>
<dbReference type="Gene3D" id="1.10.260.40">
    <property type="entry name" value="lambda repressor-like DNA-binding domains"/>
    <property type="match status" value="1"/>
</dbReference>
<keyword evidence="1" id="KW-0805">Transcription regulation</keyword>
<keyword evidence="2" id="KW-0238">DNA-binding</keyword>
<dbReference type="PANTHER" id="PTHR46797">
    <property type="entry name" value="HTH-TYPE TRANSCRIPTIONAL REGULATOR"/>
    <property type="match status" value="1"/>
</dbReference>
<dbReference type="GO" id="GO:0003700">
    <property type="term" value="F:DNA-binding transcription factor activity"/>
    <property type="evidence" value="ECO:0007669"/>
    <property type="project" value="TreeGrafter"/>
</dbReference>
<accession>A0A4D8PWD6</accession>
<organism evidence="5 6">
    <name type="scientific">Azospirillum argentinense</name>
    <dbReference type="NCBI Taxonomy" id="2970906"/>
    <lineage>
        <taxon>Bacteria</taxon>
        <taxon>Pseudomonadati</taxon>
        <taxon>Pseudomonadota</taxon>
        <taxon>Alphaproteobacteria</taxon>
        <taxon>Rhodospirillales</taxon>
        <taxon>Azospirillaceae</taxon>
        <taxon>Azospirillum</taxon>
    </lineage>
</organism>
<dbReference type="SUPFAM" id="SSF47413">
    <property type="entry name" value="lambda repressor-like DNA-binding domains"/>
    <property type="match status" value="1"/>
</dbReference>
<feature type="domain" description="HTH cro/C1-type" evidence="4">
    <location>
        <begin position="11"/>
        <end position="65"/>
    </location>
</feature>
<sequence length="78" mass="8527">MDIRRQVGLNVQRVRRTRGWSQEDLAFESGLHRTYISGIERGARNPTITVLKELADALGVPPNTLLESDVAPAAEGVG</sequence>
<protein>
    <submittedName>
        <fullName evidence="5">XRE family transcriptional regulator</fullName>
    </submittedName>
</protein>
<geneLocation type="plasmid" evidence="5 6">
    <name>p5</name>
</geneLocation>
<dbReference type="GO" id="GO:0005829">
    <property type="term" value="C:cytosol"/>
    <property type="evidence" value="ECO:0007669"/>
    <property type="project" value="TreeGrafter"/>
</dbReference>
<dbReference type="InterPro" id="IPR050807">
    <property type="entry name" value="TransReg_Diox_bact_type"/>
</dbReference>
<dbReference type="Pfam" id="PF01381">
    <property type="entry name" value="HTH_3"/>
    <property type="match status" value="1"/>
</dbReference>
<keyword evidence="3" id="KW-0804">Transcription</keyword>
<evidence type="ECO:0000313" key="6">
    <source>
        <dbReference type="Proteomes" id="UP000298595"/>
    </source>
</evidence>
<evidence type="ECO:0000256" key="2">
    <source>
        <dbReference type="ARBA" id="ARBA00023125"/>
    </source>
</evidence>
<reference evidence="5 6" key="1">
    <citation type="submission" date="2018-09" db="EMBL/GenBank/DDBJ databases">
        <title>Whole genome based analysis of evolution and adaptive divergence in Indian and Brazilian strains of Azospirillum brasilense.</title>
        <authorList>
            <person name="Singh C."/>
            <person name="Tripathi A.K."/>
        </authorList>
    </citation>
    <scope>NUCLEOTIDE SEQUENCE [LARGE SCALE GENOMIC DNA]</scope>
    <source>
        <strain evidence="5 6">MTCC4035</strain>
        <plasmid evidence="5 6">p5</plasmid>
    </source>
</reference>
<dbReference type="CDD" id="cd00093">
    <property type="entry name" value="HTH_XRE"/>
    <property type="match status" value="1"/>
</dbReference>
<dbReference type="GO" id="GO:0003677">
    <property type="term" value="F:DNA binding"/>
    <property type="evidence" value="ECO:0007669"/>
    <property type="project" value="UniProtKB-KW"/>
</dbReference>
<dbReference type="Proteomes" id="UP000298595">
    <property type="component" value="Plasmid p5"/>
</dbReference>
<dbReference type="RefSeq" id="WP_137118910.1">
    <property type="nucleotide sequence ID" value="NZ_CP032326.1"/>
</dbReference>
<evidence type="ECO:0000256" key="1">
    <source>
        <dbReference type="ARBA" id="ARBA00023015"/>
    </source>
</evidence>
<gene>
    <name evidence="5" type="ORF">D3093_33695</name>
</gene>
<dbReference type="SMART" id="SM00530">
    <property type="entry name" value="HTH_XRE"/>
    <property type="match status" value="1"/>
</dbReference>
<keyword evidence="5" id="KW-0614">Plasmid</keyword>
<evidence type="ECO:0000256" key="3">
    <source>
        <dbReference type="ARBA" id="ARBA00023163"/>
    </source>
</evidence>
<dbReference type="InterPro" id="IPR010982">
    <property type="entry name" value="Lambda_DNA-bd_dom_sf"/>
</dbReference>
<dbReference type="EMBL" id="CP032326">
    <property type="protein sequence ID" value="QCO00199.1"/>
    <property type="molecule type" value="Genomic_DNA"/>
</dbReference>